<name>A0AAV3XB22_9CYAN</name>
<dbReference type="AlphaFoldDB" id="A0AAV3XB22"/>
<dbReference type="InterPro" id="IPR036388">
    <property type="entry name" value="WH-like_DNA-bd_sf"/>
</dbReference>
<dbReference type="SUPFAM" id="SSF46689">
    <property type="entry name" value="Homeodomain-like"/>
    <property type="match status" value="1"/>
</dbReference>
<dbReference type="InterPro" id="IPR009057">
    <property type="entry name" value="Homeodomain-like_sf"/>
</dbReference>
<evidence type="ECO:0008006" key="3">
    <source>
        <dbReference type="Google" id="ProtNLM"/>
    </source>
</evidence>
<dbReference type="Pfam" id="PF04255">
    <property type="entry name" value="DUF433"/>
    <property type="match status" value="1"/>
</dbReference>
<dbReference type="InterPro" id="IPR007367">
    <property type="entry name" value="DUF433"/>
</dbReference>
<dbReference type="PANTHER" id="PTHR34849">
    <property type="entry name" value="SSL5025 PROTEIN"/>
    <property type="match status" value="1"/>
</dbReference>
<evidence type="ECO:0000313" key="1">
    <source>
        <dbReference type="EMBL" id="GET37604.1"/>
    </source>
</evidence>
<dbReference type="RefSeq" id="WP_226579354.1">
    <property type="nucleotide sequence ID" value="NZ_BLAY01000031.1"/>
</dbReference>
<evidence type="ECO:0000313" key="2">
    <source>
        <dbReference type="Proteomes" id="UP001050975"/>
    </source>
</evidence>
<dbReference type="PANTHER" id="PTHR34849:SF3">
    <property type="entry name" value="SSR2962 PROTEIN"/>
    <property type="match status" value="1"/>
</dbReference>
<reference evidence="1" key="1">
    <citation type="submission" date="2019-10" db="EMBL/GenBank/DDBJ databases">
        <title>Draft genome sequece of Microseira wollei NIES-4236.</title>
        <authorList>
            <person name="Yamaguchi H."/>
            <person name="Suzuki S."/>
            <person name="Kawachi M."/>
        </authorList>
    </citation>
    <scope>NUCLEOTIDE SEQUENCE</scope>
    <source>
        <strain evidence="1">NIES-4236</strain>
    </source>
</reference>
<dbReference type="Proteomes" id="UP001050975">
    <property type="component" value="Unassembled WGS sequence"/>
</dbReference>
<protein>
    <recommendedName>
        <fullName evidence="3">DUF433 domain-containing protein</fullName>
    </recommendedName>
</protein>
<dbReference type="EMBL" id="BLAY01000031">
    <property type="protein sequence ID" value="GET37604.1"/>
    <property type="molecule type" value="Genomic_DNA"/>
</dbReference>
<keyword evidence="2" id="KW-1185">Reference proteome</keyword>
<organism evidence="1 2">
    <name type="scientific">Microseira wollei NIES-4236</name>
    <dbReference type="NCBI Taxonomy" id="2530354"/>
    <lineage>
        <taxon>Bacteria</taxon>
        <taxon>Bacillati</taxon>
        <taxon>Cyanobacteriota</taxon>
        <taxon>Cyanophyceae</taxon>
        <taxon>Oscillatoriophycideae</taxon>
        <taxon>Aerosakkonematales</taxon>
        <taxon>Aerosakkonemataceae</taxon>
        <taxon>Microseira</taxon>
    </lineage>
</organism>
<accession>A0AAV3XB22</accession>
<sequence>MSDTLPRIGFIDCKQSWSGCKAKTQLLKYENRHQSVQAQPMDWQSRITLDPNILVGKPIIKGTRLAVEFIIDLLAQGWTTDEILRNYPGITLEDIQACLG</sequence>
<comment type="caution">
    <text evidence="1">The sequence shown here is derived from an EMBL/GenBank/DDBJ whole genome shotgun (WGS) entry which is preliminary data.</text>
</comment>
<proteinExistence type="predicted"/>
<gene>
    <name evidence="1" type="ORF">MiSe_23580</name>
</gene>
<dbReference type="Gene3D" id="1.10.10.10">
    <property type="entry name" value="Winged helix-like DNA-binding domain superfamily/Winged helix DNA-binding domain"/>
    <property type="match status" value="1"/>
</dbReference>